<feature type="region of interest" description="Disordered" evidence="1">
    <location>
        <begin position="37"/>
        <end position="83"/>
    </location>
</feature>
<dbReference type="AlphaFoldDB" id="A0A4R3N1U5"/>
<dbReference type="Proteomes" id="UP000295717">
    <property type="component" value="Unassembled WGS sequence"/>
</dbReference>
<keyword evidence="3" id="KW-1185">Reference proteome</keyword>
<feature type="compositionally biased region" description="Basic and acidic residues" evidence="1">
    <location>
        <begin position="62"/>
        <end position="75"/>
    </location>
</feature>
<protein>
    <submittedName>
        <fullName evidence="2">Uncharacterized protein</fullName>
    </submittedName>
</protein>
<proteinExistence type="predicted"/>
<accession>A0A4R3N1U5</accession>
<comment type="caution">
    <text evidence="2">The sequence shown here is derived from an EMBL/GenBank/DDBJ whole genome shotgun (WGS) entry which is preliminary data.</text>
</comment>
<reference evidence="2 3" key="1">
    <citation type="submission" date="2019-03" db="EMBL/GenBank/DDBJ databases">
        <title>Genomic Encyclopedia of Type Strains, Phase IV (KMG-IV): sequencing the most valuable type-strain genomes for metagenomic binning, comparative biology and taxonomic classification.</title>
        <authorList>
            <person name="Goeker M."/>
        </authorList>
    </citation>
    <scope>NUCLEOTIDE SEQUENCE [LARGE SCALE GENOMIC DNA]</scope>
    <source>
        <strain evidence="2 3">DSM 13587</strain>
    </source>
</reference>
<gene>
    <name evidence="2" type="ORF">EDC35_102156</name>
</gene>
<name>A0A4R3N1U5_9GAMM</name>
<evidence type="ECO:0000313" key="2">
    <source>
        <dbReference type="EMBL" id="TCT22825.1"/>
    </source>
</evidence>
<evidence type="ECO:0000256" key="1">
    <source>
        <dbReference type="SAM" id="MobiDB-lite"/>
    </source>
</evidence>
<dbReference type="EMBL" id="SMAO01000002">
    <property type="protein sequence ID" value="TCT22825.1"/>
    <property type="molecule type" value="Genomic_DNA"/>
</dbReference>
<evidence type="ECO:0000313" key="3">
    <source>
        <dbReference type="Proteomes" id="UP000295717"/>
    </source>
</evidence>
<feature type="compositionally biased region" description="Basic and acidic residues" evidence="1">
    <location>
        <begin position="37"/>
        <end position="47"/>
    </location>
</feature>
<sequence>MRRTPISNASTLTEYREDRLDSNLYPILDSPSYRVRDTEHHHVDGAEGHGANGLTHGKRVAHRESYRDHPARAAEKNSQTPAR</sequence>
<organism evidence="2 3">
    <name type="scientific">Thiobaca trueperi</name>
    <dbReference type="NCBI Taxonomy" id="127458"/>
    <lineage>
        <taxon>Bacteria</taxon>
        <taxon>Pseudomonadati</taxon>
        <taxon>Pseudomonadota</taxon>
        <taxon>Gammaproteobacteria</taxon>
        <taxon>Chromatiales</taxon>
        <taxon>Chromatiaceae</taxon>
        <taxon>Thiobaca</taxon>
    </lineage>
</organism>